<dbReference type="Proteomes" id="UP001287059">
    <property type="component" value="Unassembled WGS sequence"/>
</dbReference>
<dbReference type="RefSeq" id="WP_320290942.1">
    <property type="nucleotide sequence ID" value="NZ_JAVIIW010000059.1"/>
</dbReference>
<keyword evidence="3" id="KW-1185">Reference proteome</keyword>
<dbReference type="Pfam" id="PF10006">
    <property type="entry name" value="DUF2249"/>
    <property type="match status" value="1"/>
</dbReference>
<evidence type="ECO:0000313" key="3">
    <source>
        <dbReference type="Proteomes" id="UP001287059"/>
    </source>
</evidence>
<protein>
    <submittedName>
        <fullName evidence="2">DUF2249 domain-containing protein</fullName>
    </submittedName>
</protein>
<dbReference type="EMBL" id="JAVIIW010000059">
    <property type="protein sequence ID" value="MDX8482854.1"/>
    <property type="molecule type" value="Genomic_DNA"/>
</dbReference>
<dbReference type="InterPro" id="IPR018720">
    <property type="entry name" value="DUF2249"/>
</dbReference>
<evidence type="ECO:0000259" key="1">
    <source>
        <dbReference type="Pfam" id="PF10006"/>
    </source>
</evidence>
<comment type="caution">
    <text evidence="2">The sequence shown here is derived from an EMBL/GenBank/DDBJ whole genome shotgun (WGS) entry which is preliminary data.</text>
</comment>
<evidence type="ECO:0000313" key="2">
    <source>
        <dbReference type="EMBL" id="MDX8482854.1"/>
    </source>
</evidence>
<reference evidence="2 3" key="1">
    <citation type="submission" date="2023-08" db="EMBL/GenBank/DDBJ databases">
        <title>Implementing the SeqCode for naming new Mesorhizobium species isolated from Vachellia karroo root nodules.</title>
        <authorList>
            <person name="Van Lill M."/>
        </authorList>
    </citation>
    <scope>NUCLEOTIDE SEQUENCE [LARGE SCALE GENOMIC DNA]</scope>
    <source>
        <strain evidence="2 3">VK24D</strain>
    </source>
</reference>
<feature type="domain" description="DUF2249" evidence="1">
    <location>
        <begin position="18"/>
        <end position="85"/>
    </location>
</feature>
<gene>
    <name evidence="2" type="ORF">RFN28_30995</name>
</gene>
<name>A0ABU4Y7E8_9HYPH</name>
<organism evidence="2 3">
    <name type="scientific">Mesorhizobium album</name>
    <dbReference type="NCBI Taxonomy" id="3072314"/>
    <lineage>
        <taxon>Bacteria</taxon>
        <taxon>Pseudomonadati</taxon>
        <taxon>Pseudomonadota</taxon>
        <taxon>Alphaproteobacteria</taxon>
        <taxon>Hyphomicrobiales</taxon>
        <taxon>Phyllobacteriaceae</taxon>
        <taxon>Mesorhizobium</taxon>
    </lineage>
</organism>
<accession>A0ABU4Y7E8</accession>
<proteinExistence type="predicted"/>
<sequence>MGGKAPADCREQKVEPYDVRRLHAARKQSAIMSMFDGLEPGQTFSVILDFDPGRLKRQFESSFAGDLVWVCLEIGPPEWLIEIGRREPAR</sequence>